<dbReference type="Pfam" id="PF01558">
    <property type="entry name" value="POR"/>
    <property type="match status" value="1"/>
</dbReference>
<dbReference type="GO" id="GO:0016903">
    <property type="term" value="F:oxidoreductase activity, acting on the aldehyde or oxo group of donors"/>
    <property type="evidence" value="ECO:0007669"/>
    <property type="project" value="InterPro"/>
</dbReference>
<evidence type="ECO:0000313" key="3">
    <source>
        <dbReference type="EMBL" id="NBI33447.1"/>
    </source>
</evidence>
<keyword evidence="3" id="KW-0670">Pyruvate</keyword>
<dbReference type="AlphaFoldDB" id="A0A7C9NJZ6"/>
<dbReference type="InterPro" id="IPR052198">
    <property type="entry name" value="IorB_Oxidoreductase"/>
</dbReference>
<feature type="domain" description="Pyruvate/ketoisovalerate oxidoreductase catalytic" evidence="2">
    <location>
        <begin position="10"/>
        <end position="230"/>
    </location>
</feature>
<reference evidence="3" key="1">
    <citation type="submission" date="2018-08" db="EMBL/GenBank/DDBJ databases">
        <title>Murine metabolic-syndrome-specific gut microbial biobank.</title>
        <authorList>
            <person name="Liu C."/>
        </authorList>
    </citation>
    <scope>NUCLEOTIDE SEQUENCE [LARGE SCALE GENOMIC DNA]</scope>
    <source>
        <strain evidence="3">Z82</strain>
    </source>
</reference>
<proteinExistence type="predicted"/>
<evidence type="ECO:0000256" key="1">
    <source>
        <dbReference type="ARBA" id="ARBA00023002"/>
    </source>
</evidence>
<dbReference type="InterPro" id="IPR002869">
    <property type="entry name" value="Pyrv_flavodox_OxRed_cen"/>
</dbReference>
<sequence>MLEVLLTGVGGQGTVLAAKVLAQAALQKGWQVRTAETIGMAQRGGSVVSHVRMGTQGEAVHGPLVAKGSADAIIAFEPAEAVRVLPYLAPDGRVVTACTAIQPVSAALSKHPYRAQDALDCLRARLGEDGSVDAPCPAAAACSVGASASDGATRLGDHGRSARSSRLAVVDDKTLCQQLGTRKALNMVLLGRAASIGALPFTAEELVRAMAQLVKPQFVALNEQAIALGMA</sequence>
<comment type="caution">
    <text evidence="3">The sequence shown here is derived from an EMBL/GenBank/DDBJ whole genome shotgun (WGS) entry which is preliminary data.</text>
</comment>
<dbReference type="PANTHER" id="PTHR43854:SF1">
    <property type="entry name" value="INDOLEPYRUVATE OXIDOREDUCTASE SUBUNIT IORB"/>
    <property type="match status" value="1"/>
</dbReference>
<organism evidence="3">
    <name type="scientific">Muribaculaceae bacterium Z82</name>
    <dbReference type="NCBI Taxonomy" id="2304548"/>
    <lineage>
        <taxon>Bacteria</taxon>
        <taxon>Pseudomonadati</taxon>
        <taxon>Bacteroidota</taxon>
        <taxon>Bacteroidia</taxon>
        <taxon>Bacteroidales</taxon>
        <taxon>Muribaculaceae</taxon>
    </lineage>
</organism>
<dbReference type="InterPro" id="IPR019752">
    <property type="entry name" value="Pyrv/ketoisovalerate_OxRed_cat"/>
</dbReference>
<protein>
    <submittedName>
        <fullName evidence="3">Pyruvate ferredoxin oxidoreductase</fullName>
    </submittedName>
</protein>
<name>A0A7C9NJZ6_9BACT</name>
<dbReference type="SUPFAM" id="SSF53323">
    <property type="entry name" value="Pyruvate-ferredoxin oxidoreductase, PFOR, domain III"/>
    <property type="match status" value="2"/>
</dbReference>
<gene>
    <name evidence="3" type="ORF">D1639_00030</name>
</gene>
<evidence type="ECO:0000259" key="2">
    <source>
        <dbReference type="Pfam" id="PF01558"/>
    </source>
</evidence>
<dbReference type="EMBL" id="QWKH01000001">
    <property type="protein sequence ID" value="NBI33447.1"/>
    <property type="molecule type" value="Genomic_DNA"/>
</dbReference>
<dbReference type="PANTHER" id="PTHR43854">
    <property type="entry name" value="INDOLEPYRUVATE OXIDOREDUCTASE SUBUNIT IORB"/>
    <property type="match status" value="1"/>
</dbReference>
<keyword evidence="1" id="KW-0560">Oxidoreductase</keyword>
<dbReference type="Gene3D" id="3.40.920.10">
    <property type="entry name" value="Pyruvate-ferredoxin oxidoreductase, PFOR, domain III"/>
    <property type="match status" value="1"/>
</dbReference>
<accession>A0A7C9NJZ6</accession>